<evidence type="ECO:0000256" key="1">
    <source>
        <dbReference type="SAM" id="MobiDB-lite"/>
    </source>
</evidence>
<sequence>MAEQEQYLEDPQLQSDSTPRQQPIKDVEIQGSVRKSTSQMRAKLTTSNVEHVPIDSAAIWSEIVKNDNKILDEINELEKKENQRLTEEENKLNGIYQAQKIEGEDPVKQKDKEIADYVNAHKERLSELEQRAADSGQGLQWKKAQELVEREQSINTLMKRAGKVAGSTEAEGFEEFTGVVHDLVAETQKITGAAQKEVAAQEGKKID</sequence>
<accession>A0A5J4RXW5</accession>
<evidence type="ECO:0000313" key="3">
    <source>
        <dbReference type="Proteomes" id="UP000324800"/>
    </source>
</evidence>
<evidence type="ECO:0000313" key="2">
    <source>
        <dbReference type="EMBL" id="KAA6338609.1"/>
    </source>
</evidence>
<protein>
    <submittedName>
        <fullName evidence="2">Uncharacterized protein</fullName>
    </submittedName>
</protein>
<dbReference type="EMBL" id="SNRW01041228">
    <property type="protein sequence ID" value="KAA6338609.1"/>
    <property type="molecule type" value="Genomic_DNA"/>
</dbReference>
<proteinExistence type="predicted"/>
<dbReference type="Proteomes" id="UP000324800">
    <property type="component" value="Unassembled WGS sequence"/>
</dbReference>
<feature type="region of interest" description="Disordered" evidence="1">
    <location>
        <begin position="1"/>
        <end position="45"/>
    </location>
</feature>
<name>A0A5J4RXW5_9EUKA</name>
<gene>
    <name evidence="2" type="ORF">EZS28_052684</name>
</gene>
<feature type="compositionally biased region" description="Polar residues" evidence="1">
    <location>
        <begin position="12"/>
        <end position="21"/>
    </location>
</feature>
<dbReference type="AlphaFoldDB" id="A0A5J4RXW5"/>
<reference evidence="2 3" key="1">
    <citation type="submission" date="2019-03" db="EMBL/GenBank/DDBJ databases">
        <title>Single cell metagenomics reveals metabolic interactions within the superorganism composed of flagellate Streblomastix strix and complex community of Bacteroidetes bacteria on its surface.</title>
        <authorList>
            <person name="Treitli S.C."/>
            <person name="Kolisko M."/>
            <person name="Husnik F."/>
            <person name="Keeling P."/>
            <person name="Hampl V."/>
        </authorList>
    </citation>
    <scope>NUCLEOTIDE SEQUENCE [LARGE SCALE GENOMIC DNA]</scope>
    <source>
        <strain evidence="2">ST1C</strain>
    </source>
</reference>
<organism evidence="2 3">
    <name type="scientific">Streblomastix strix</name>
    <dbReference type="NCBI Taxonomy" id="222440"/>
    <lineage>
        <taxon>Eukaryota</taxon>
        <taxon>Metamonada</taxon>
        <taxon>Preaxostyla</taxon>
        <taxon>Oxymonadida</taxon>
        <taxon>Streblomastigidae</taxon>
        <taxon>Streblomastix</taxon>
    </lineage>
</organism>
<feature type="compositionally biased region" description="Polar residues" evidence="1">
    <location>
        <begin position="33"/>
        <end position="45"/>
    </location>
</feature>
<comment type="caution">
    <text evidence="2">The sequence shown here is derived from an EMBL/GenBank/DDBJ whole genome shotgun (WGS) entry which is preliminary data.</text>
</comment>
<feature type="non-terminal residue" evidence="2">
    <location>
        <position position="207"/>
    </location>
</feature>